<dbReference type="EMBL" id="JAKOGI010000758">
    <property type="protein sequence ID" value="KAJ8430773.1"/>
    <property type="molecule type" value="Genomic_DNA"/>
</dbReference>
<evidence type="ECO:0000313" key="3">
    <source>
        <dbReference type="Proteomes" id="UP001153076"/>
    </source>
</evidence>
<feature type="compositionally biased region" description="Gly residues" evidence="1">
    <location>
        <begin position="78"/>
        <end position="94"/>
    </location>
</feature>
<dbReference type="AlphaFoldDB" id="A0A9Q1JTP4"/>
<gene>
    <name evidence="2" type="ORF">Cgig2_013239</name>
</gene>
<dbReference type="Proteomes" id="UP001153076">
    <property type="component" value="Unassembled WGS sequence"/>
</dbReference>
<keyword evidence="3" id="KW-1185">Reference proteome</keyword>
<dbReference type="OrthoDB" id="435593at2759"/>
<reference evidence="2" key="1">
    <citation type="submission" date="2022-04" db="EMBL/GenBank/DDBJ databases">
        <title>Carnegiea gigantea Genome sequencing and assembly v2.</title>
        <authorList>
            <person name="Copetti D."/>
            <person name="Sanderson M.J."/>
            <person name="Burquez A."/>
            <person name="Wojciechowski M.F."/>
        </authorList>
    </citation>
    <scope>NUCLEOTIDE SEQUENCE</scope>
    <source>
        <strain evidence="2">SGP5-SGP5p</strain>
        <tissue evidence="2">Aerial part</tissue>
    </source>
</reference>
<evidence type="ECO:0000256" key="1">
    <source>
        <dbReference type="SAM" id="MobiDB-lite"/>
    </source>
</evidence>
<evidence type="ECO:0000313" key="2">
    <source>
        <dbReference type="EMBL" id="KAJ8430773.1"/>
    </source>
</evidence>
<accession>A0A9Q1JTP4</accession>
<protein>
    <submittedName>
        <fullName evidence="2">Uncharacterized protein</fullName>
    </submittedName>
</protein>
<sequence>MRVVWGSGWKMKRRHSSGRVQVGGDCSIFDGQGEEGGVEEKKTAPATPDMGSLPAAGVLDDGAAVGVRLLSGGEENGRGGGLGGGGGGGGGGGDGEAELLVPSWLKALADAGSDYLESKTCNGGKTNYGHMQGKGGRELKRLVREFADGHRNLPNFT</sequence>
<feature type="region of interest" description="Disordered" evidence="1">
    <location>
        <begin position="69"/>
        <end position="96"/>
    </location>
</feature>
<feature type="region of interest" description="Disordered" evidence="1">
    <location>
        <begin position="23"/>
        <end position="57"/>
    </location>
</feature>
<organism evidence="2 3">
    <name type="scientific">Carnegiea gigantea</name>
    <dbReference type="NCBI Taxonomy" id="171969"/>
    <lineage>
        <taxon>Eukaryota</taxon>
        <taxon>Viridiplantae</taxon>
        <taxon>Streptophyta</taxon>
        <taxon>Embryophyta</taxon>
        <taxon>Tracheophyta</taxon>
        <taxon>Spermatophyta</taxon>
        <taxon>Magnoliopsida</taxon>
        <taxon>eudicotyledons</taxon>
        <taxon>Gunneridae</taxon>
        <taxon>Pentapetalae</taxon>
        <taxon>Caryophyllales</taxon>
        <taxon>Cactineae</taxon>
        <taxon>Cactaceae</taxon>
        <taxon>Cactoideae</taxon>
        <taxon>Echinocereeae</taxon>
        <taxon>Carnegiea</taxon>
    </lineage>
</organism>
<proteinExistence type="predicted"/>
<comment type="caution">
    <text evidence="2">The sequence shown here is derived from an EMBL/GenBank/DDBJ whole genome shotgun (WGS) entry which is preliminary data.</text>
</comment>
<name>A0A9Q1JTP4_9CARY</name>